<evidence type="ECO:0000313" key="2">
    <source>
        <dbReference type="Proteomes" id="UP001161247"/>
    </source>
</evidence>
<organism evidence="1 2">
    <name type="scientific">Oldenlandia corymbosa var. corymbosa</name>
    <dbReference type="NCBI Taxonomy" id="529605"/>
    <lineage>
        <taxon>Eukaryota</taxon>
        <taxon>Viridiplantae</taxon>
        <taxon>Streptophyta</taxon>
        <taxon>Embryophyta</taxon>
        <taxon>Tracheophyta</taxon>
        <taxon>Spermatophyta</taxon>
        <taxon>Magnoliopsida</taxon>
        <taxon>eudicotyledons</taxon>
        <taxon>Gunneridae</taxon>
        <taxon>Pentapetalae</taxon>
        <taxon>asterids</taxon>
        <taxon>lamiids</taxon>
        <taxon>Gentianales</taxon>
        <taxon>Rubiaceae</taxon>
        <taxon>Rubioideae</taxon>
        <taxon>Spermacoceae</taxon>
        <taxon>Hedyotis-Oldenlandia complex</taxon>
        <taxon>Oldenlandia</taxon>
    </lineage>
</organism>
<dbReference type="EMBL" id="OX459121">
    <property type="protein sequence ID" value="CAI9103924.1"/>
    <property type="molecule type" value="Genomic_DNA"/>
</dbReference>
<keyword evidence="2" id="KW-1185">Reference proteome</keyword>
<proteinExistence type="predicted"/>
<evidence type="ECO:0000313" key="1">
    <source>
        <dbReference type="EMBL" id="CAI9103924.1"/>
    </source>
</evidence>
<accession>A0AAV1D7T4</accession>
<name>A0AAV1D7T4_OLDCO</name>
<sequence length="107" mass="11539">MASDSVNVRDLIVKAKAAMDSVKVEELVEKAKAAGDPAELTVSLDAIKAAYQAERNLRIDTEKVETSTLPGLEPVDGLEHTCTGRYRGDLDLHVHRLTPSSVLAGRL</sequence>
<dbReference type="Proteomes" id="UP001161247">
    <property type="component" value="Chromosome 4"/>
</dbReference>
<protein>
    <submittedName>
        <fullName evidence="1">OLC1v1002519C1</fullName>
    </submittedName>
</protein>
<dbReference type="AlphaFoldDB" id="A0AAV1D7T4"/>
<gene>
    <name evidence="1" type="ORF">OLC1_LOCUS12964</name>
</gene>
<reference evidence="1" key="1">
    <citation type="submission" date="2023-03" db="EMBL/GenBank/DDBJ databases">
        <authorList>
            <person name="Julca I."/>
        </authorList>
    </citation>
    <scope>NUCLEOTIDE SEQUENCE</scope>
</reference>